<gene>
    <name evidence="5" type="primary">truB</name>
    <name evidence="7" type="ordered locus">TREPR_1758</name>
</gene>
<keyword evidence="4 5" id="KW-0413">Isomerase</keyword>
<evidence type="ECO:0000256" key="2">
    <source>
        <dbReference type="ARBA" id="ARBA00005642"/>
    </source>
</evidence>
<dbReference type="AlphaFoldDB" id="F5YM29"/>
<evidence type="ECO:0000256" key="3">
    <source>
        <dbReference type="ARBA" id="ARBA00022694"/>
    </source>
</evidence>
<evidence type="ECO:0000256" key="1">
    <source>
        <dbReference type="ARBA" id="ARBA00000385"/>
    </source>
</evidence>
<evidence type="ECO:0000259" key="6">
    <source>
        <dbReference type="Pfam" id="PF01509"/>
    </source>
</evidence>
<evidence type="ECO:0000313" key="8">
    <source>
        <dbReference type="Proteomes" id="UP000009223"/>
    </source>
</evidence>
<dbReference type="SUPFAM" id="SSF55120">
    <property type="entry name" value="Pseudouridine synthase"/>
    <property type="match status" value="1"/>
</dbReference>
<dbReference type="InterPro" id="IPR014780">
    <property type="entry name" value="tRNA_psdUridine_synth_TruB"/>
</dbReference>
<dbReference type="CDD" id="cd02573">
    <property type="entry name" value="PseudoU_synth_EcTruB"/>
    <property type="match status" value="1"/>
</dbReference>
<accession>F5YM29</accession>
<feature type="domain" description="Pseudouridine synthase II N-terminal" evidence="6">
    <location>
        <begin position="32"/>
        <end position="178"/>
    </location>
</feature>
<dbReference type="Proteomes" id="UP000009223">
    <property type="component" value="Chromosome"/>
</dbReference>
<reference evidence="8" key="1">
    <citation type="submission" date="2009-12" db="EMBL/GenBank/DDBJ databases">
        <title>Complete sequence of Treponema primitia strain ZAS-2.</title>
        <authorList>
            <person name="Tetu S.G."/>
            <person name="Matson E."/>
            <person name="Ren Q."/>
            <person name="Seshadri R."/>
            <person name="Elbourne L."/>
            <person name="Hassan K.A."/>
            <person name="Durkin A."/>
            <person name="Radune D."/>
            <person name="Mohamoud Y."/>
            <person name="Shay R."/>
            <person name="Jin S."/>
            <person name="Zhang X."/>
            <person name="Lucey K."/>
            <person name="Ballor N.R."/>
            <person name="Ottesen E."/>
            <person name="Rosenthal R."/>
            <person name="Allen A."/>
            <person name="Leadbetter J.R."/>
            <person name="Paulsen I.T."/>
        </authorList>
    </citation>
    <scope>NUCLEOTIDE SEQUENCE [LARGE SCALE GENOMIC DNA]</scope>
    <source>
        <strain evidence="8">ATCC BAA-887 / DSM 12427 / ZAS-2</strain>
    </source>
</reference>
<dbReference type="InterPro" id="IPR020103">
    <property type="entry name" value="PsdUridine_synth_cat_dom_sf"/>
</dbReference>
<dbReference type="STRING" id="545694.TREPR_1758"/>
<feature type="active site" description="Nucleophile" evidence="5">
    <location>
        <position position="47"/>
    </location>
</feature>
<evidence type="ECO:0000313" key="7">
    <source>
        <dbReference type="EMBL" id="AEF84500.1"/>
    </source>
</evidence>
<keyword evidence="8" id="KW-1185">Reference proteome</keyword>
<proteinExistence type="inferred from homology"/>
<dbReference type="GO" id="GO:0031119">
    <property type="term" value="P:tRNA pseudouridine synthesis"/>
    <property type="evidence" value="ECO:0007669"/>
    <property type="project" value="UniProtKB-UniRule"/>
</dbReference>
<sequence length="323" mass="34328">MKHRMTDSNTNGLLLLCKKPGLTSFDSLRIIKKALGTGKVGHTGTLDKFASGLLVVLSGRALKLTPWFDRCDKRYEAFIKFGLETDTLDPEGAVVAEGPVPSQAELEAVLDQFRGDILQAPPAYSAIHIEGKRAHELARSGAVPEMKQRPVTIHALELRSYEPPLAHIYVHCSKGTYIRSLARDLALAAGSRAHLVSLERTAVGGFALADAVSPDSPDLAGALHPVSPETFQALGIPCITVDEAVARNMAHGKPLDALLGGNPVSGPETAVAVFCTSCNEVSRATPTLVREFPASGSGAFVALIEKKPGVENRWSYGYVNAGA</sequence>
<dbReference type="GO" id="GO:0160148">
    <property type="term" value="F:tRNA pseudouridine(55) synthase activity"/>
    <property type="evidence" value="ECO:0007669"/>
    <property type="project" value="UniProtKB-EC"/>
</dbReference>
<dbReference type="HOGENOM" id="CLU_032087_0_0_12"/>
<organism evidence="7 8">
    <name type="scientific">Treponema primitia (strain ATCC BAA-887 / DSM 12427 / ZAS-2)</name>
    <dbReference type="NCBI Taxonomy" id="545694"/>
    <lineage>
        <taxon>Bacteria</taxon>
        <taxon>Pseudomonadati</taxon>
        <taxon>Spirochaetota</taxon>
        <taxon>Spirochaetia</taxon>
        <taxon>Spirochaetales</taxon>
        <taxon>Treponemataceae</taxon>
        <taxon>Treponema</taxon>
    </lineage>
</organism>
<dbReference type="HAMAP" id="MF_01080">
    <property type="entry name" value="TruB_bact"/>
    <property type="match status" value="1"/>
</dbReference>
<reference evidence="7 8" key="2">
    <citation type="journal article" date="2011" name="ISME J.">
        <title>RNA-seq reveals cooperative metabolic interactions between two termite-gut spirochete species in co-culture.</title>
        <authorList>
            <person name="Rosenthal A.Z."/>
            <person name="Matson E.G."/>
            <person name="Eldar A."/>
            <person name="Leadbetter J.R."/>
        </authorList>
    </citation>
    <scope>NUCLEOTIDE SEQUENCE [LARGE SCALE GENOMIC DNA]</scope>
    <source>
        <strain evidence="8">ATCC BAA-887 / DSM 12427 / ZAS-2</strain>
    </source>
</reference>
<dbReference type="EC" id="5.4.99.25" evidence="5"/>
<dbReference type="Gene3D" id="3.30.2350.10">
    <property type="entry name" value="Pseudouridine synthase"/>
    <property type="match status" value="1"/>
</dbReference>
<comment type="catalytic activity">
    <reaction evidence="1 5">
        <text>uridine(55) in tRNA = pseudouridine(55) in tRNA</text>
        <dbReference type="Rhea" id="RHEA:42532"/>
        <dbReference type="Rhea" id="RHEA-COMP:10101"/>
        <dbReference type="Rhea" id="RHEA-COMP:10102"/>
        <dbReference type="ChEBI" id="CHEBI:65314"/>
        <dbReference type="ChEBI" id="CHEBI:65315"/>
        <dbReference type="EC" id="5.4.99.25"/>
    </reaction>
</comment>
<comment type="similarity">
    <text evidence="2 5">Belongs to the pseudouridine synthase TruB family. Type 1 subfamily.</text>
</comment>
<dbReference type="eggNOG" id="COG0130">
    <property type="taxonomic scope" value="Bacteria"/>
</dbReference>
<dbReference type="NCBIfam" id="TIGR00431">
    <property type="entry name" value="TruB"/>
    <property type="match status" value="1"/>
</dbReference>
<dbReference type="KEGG" id="tpi:TREPR_1758"/>
<evidence type="ECO:0000256" key="5">
    <source>
        <dbReference type="HAMAP-Rule" id="MF_01080"/>
    </source>
</evidence>
<dbReference type="EMBL" id="CP001843">
    <property type="protein sequence ID" value="AEF84500.1"/>
    <property type="molecule type" value="Genomic_DNA"/>
</dbReference>
<comment type="function">
    <text evidence="5">Responsible for synthesis of pseudouridine from uracil-55 in the psi GC loop of transfer RNAs.</text>
</comment>
<dbReference type="InterPro" id="IPR002501">
    <property type="entry name" value="PsdUridine_synth_N"/>
</dbReference>
<evidence type="ECO:0000256" key="4">
    <source>
        <dbReference type="ARBA" id="ARBA00023235"/>
    </source>
</evidence>
<dbReference type="PANTHER" id="PTHR13767">
    <property type="entry name" value="TRNA-PSEUDOURIDINE SYNTHASE"/>
    <property type="match status" value="1"/>
</dbReference>
<dbReference type="PANTHER" id="PTHR13767:SF2">
    <property type="entry name" value="PSEUDOURIDYLATE SYNTHASE TRUB1"/>
    <property type="match status" value="1"/>
</dbReference>
<name>F5YM29_TREPZ</name>
<protein>
    <recommendedName>
        <fullName evidence="5">tRNA pseudouridine synthase B</fullName>
        <ecNumber evidence="5">5.4.99.25</ecNumber>
    </recommendedName>
    <alternativeName>
        <fullName evidence="5">tRNA pseudouridine(55) synthase</fullName>
        <shortName evidence="5">Psi55 synthase</shortName>
    </alternativeName>
    <alternativeName>
        <fullName evidence="5">tRNA pseudouridylate synthase</fullName>
    </alternativeName>
    <alternativeName>
        <fullName evidence="5">tRNA-uridine isomerase</fullName>
    </alternativeName>
</protein>
<dbReference type="GO" id="GO:1990481">
    <property type="term" value="P:mRNA pseudouridine synthesis"/>
    <property type="evidence" value="ECO:0007669"/>
    <property type="project" value="TreeGrafter"/>
</dbReference>
<keyword evidence="3 5" id="KW-0819">tRNA processing</keyword>
<dbReference type="GO" id="GO:0003723">
    <property type="term" value="F:RNA binding"/>
    <property type="evidence" value="ECO:0007669"/>
    <property type="project" value="InterPro"/>
</dbReference>
<dbReference type="Pfam" id="PF01509">
    <property type="entry name" value="TruB_N"/>
    <property type="match status" value="1"/>
</dbReference>